<keyword evidence="2" id="KW-1185">Reference proteome</keyword>
<accession>A0A4V3JE41</accession>
<gene>
    <name evidence="1" type="ORF">EHO60_01655</name>
</gene>
<dbReference type="PANTHER" id="PTHR38134">
    <property type="entry name" value="SLR1395 PROTEIN"/>
    <property type="match status" value="1"/>
</dbReference>
<dbReference type="OrthoDB" id="9776616at2"/>
<name>A0A4V3JE41_9LEPT</name>
<dbReference type="SUPFAM" id="SSF53756">
    <property type="entry name" value="UDP-Glycosyltransferase/glycogen phosphorylase"/>
    <property type="match status" value="1"/>
</dbReference>
<sequence length="370" mass="41866">MAKVRILAYVGSHGFGHISRSLEAITFLLSARPEWSATIVSERAEEFSRTLVKNPNWIASRDRIGFRKAKTDVGIVQKDSLGMDLETTEAEVRNFREAKSEWLEKEIKSIKAEKFDLLWSDASSLPFALSSELGIRSVFLGNFTWDFIYSHYKKSTLDSFSEEIRKEYSLCDLGLVLPFSCPISCLPKTHEIGLLGRKPGLSKEAARLQFGFEKDVTYYLFSFGAYGIEPGRFRWKDWNPAKERIVTSGTELKGPAPNSLGVVSVPPCHYPDLIAACDFVLTKPGYGILSESYLAGTPVLYTDRGDFPEYPYLVKALENNFKSSYIDHEHLYSFRWKEAREKAEAAVPVEDPRLQRSGAEDILQSIEKLL</sequence>
<protein>
    <submittedName>
        <fullName evidence="1">Glycosyl transferase</fullName>
    </submittedName>
</protein>
<dbReference type="RefSeq" id="WP_135766417.1">
    <property type="nucleotide sequence ID" value="NZ_RQET01000001.1"/>
</dbReference>
<dbReference type="InterPro" id="IPR053205">
    <property type="entry name" value="GHMP_kinase_L-arabinokinase"/>
</dbReference>
<dbReference type="GO" id="GO:0016740">
    <property type="term" value="F:transferase activity"/>
    <property type="evidence" value="ECO:0007669"/>
    <property type="project" value="UniProtKB-KW"/>
</dbReference>
<dbReference type="Proteomes" id="UP000298458">
    <property type="component" value="Unassembled WGS sequence"/>
</dbReference>
<comment type="caution">
    <text evidence="1">The sequence shown here is derived from an EMBL/GenBank/DDBJ whole genome shotgun (WGS) entry which is preliminary data.</text>
</comment>
<dbReference type="PANTHER" id="PTHR38134:SF2">
    <property type="entry name" value="GALACTOKINASE"/>
    <property type="match status" value="1"/>
</dbReference>
<organism evidence="1 2">
    <name type="scientific">Leptospira fletcheri</name>
    <dbReference type="NCBI Taxonomy" id="2484981"/>
    <lineage>
        <taxon>Bacteria</taxon>
        <taxon>Pseudomonadati</taxon>
        <taxon>Spirochaetota</taxon>
        <taxon>Spirochaetia</taxon>
        <taxon>Leptospirales</taxon>
        <taxon>Leptospiraceae</taxon>
        <taxon>Leptospira</taxon>
    </lineage>
</organism>
<reference evidence="1" key="1">
    <citation type="journal article" date="2019" name="PLoS Negl. Trop. Dis.">
        <title>Revisiting the worldwide diversity of Leptospira species in the environment.</title>
        <authorList>
            <person name="Vincent A.T."/>
            <person name="Schiettekatte O."/>
            <person name="Bourhy P."/>
            <person name="Veyrier F.J."/>
            <person name="Picardeau M."/>
        </authorList>
    </citation>
    <scope>NUCLEOTIDE SEQUENCE [LARGE SCALE GENOMIC DNA]</scope>
    <source>
        <strain evidence="1">SSW15</strain>
    </source>
</reference>
<dbReference type="AlphaFoldDB" id="A0A4V3JE41"/>
<keyword evidence="1" id="KW-0808">Transferase</keyword>
<dbReference type="EMBL" id="RQET01000001">
    <property type="protein sequence ID" value="TGK14075.1"/>
    <property type="molecule type" value="Genomic_DNA"/>
</dbReference>
<evidence type="ECO:0000313" key="1">
    <source>
        <dbReference type="EMBL" id="TGK14075.1"/>
    </source>
</evidence>
<proteinExistence type="predicted"/>
<evidence type="ECO:0000313" key="2">
    <source>
        <dbReference type="Proteomes" id="UP000298458"/>
    </source>
</evidence>